<feature type="compositionally biased region" description="Polar residues" evidence="3">
    <location>
        <begin position="310"/>
        <end position="338"/>
    </location>
</feature>
<evidence type="ECO:0008006" key="6">
    <source>
        <dbReference type="Google" id="ProtNLM"/>
    </source>
</evidence>
<feature type="region of interest" description="Disordered" evidence="3">
    <location>
        <begin position="1"/>
        <end position="20"/>
    </location>
</feature>
<dbReference type="PANTHER" id="PTHR15574:SF40">
    <property type="entry name" value="WD AND TETRATRICOPEPTIDE REPEATS PROTEIN 1"/>
    <property type="match status" value="1"/>
</dbReference>
<sequence>MRRHNLHPLPNAFQSHRDHRRITDENTWKHLDRVQVLGAANLGHSGCINALSWSEDGQTLLICIWRPDTALGSSVSPHPLRWAETVATGHQANIFSAKYLPNANTPTIVSVAGDRDVRVYEVERLETELAPGGVRQLNGREGEGDGKLSLTVSDGVGGWDSPATRFEASAYLYSLSASTVAPHLFAVAGRGPFAYICDRRMLARQTPSWGSHVALVDPSNVHCVRKLGLPDEEWNKVSPRSGRWDRDPERHISCVKMSEDNPDEVIVSFMKHSTSLFSIYDSPFSPSARSPSSFVISPNECSPRPREQVLSPTCSRSPLSQSANQRLGSKEPNFQQLAEGQIGRVGKRRMSHRSEDAHMSDKGTSKSGSASSSTIDILDETKDTKGISKRREVEHEGRRLESLVSSYSEFTRPRLGISHSDEAGSYSALQYPSRRDEDEEMVDETVKGIGSDHRYVPEDFLNSPPSSGPSLMEDERPEISSQQYSAHHLPETTRTLAEFFEASDGTIEGQAPSEDEDEDVQDDDGELDADFLSSTIFGYPFGYSQSRAPKEAYDGVDTIHPRKMFFGARNVETVKDCNFLGLGSTKVASGSDDGNFFVWDKKSGKLEGIWEGDGSVVNVMEQHPSLPLVAVSGIDSTVKMFSPIQNRPANFNSFCRTHLSEQIIDRNLRSPRFVSGSLFERAALLQMLANRGINVRIARSGEEDGEEGDHRECVSQ</sequence>
<proteinExistence type="predicted"/>
<dbReference type="Proteomes" id="UP000094043">
    <property type="component" value="Chromosome 8"/>
</dbReference>
<keyword evidence="2" id="KW-0677">Repeat</keyword>
<reference evidence="4" key="1">
    <citation type="submission" date="2016-06" db="EMBL/GenBank/DDBJ databases">
        <authorList>
            <person name="Cuomo C."/>
            <person name="Litvintseva A."/>
            <person name="Heitman J."/>
            <person name="Chen Y."/>
            <person name="Sun S."/>
            <person name="Springer D."/>
            <person name="Dromer F."/>
            <person name="Young S."/>
            <person name="Zeng Q."/>
            <person name="Chapman S."/>
            <person name="Gujja S."/>
            <person name="Saif S."/>
            <person name="Birren B."/>
        </authorList>
    </citation>
    <scope>NUCLEOTIDE SEQUENCE</scope>
    <source>
        <strain evidence="4">CBS 7841</strain>
    </source>
</reference>
<dbReference type="AlphaFoldDB" id="A0AAJ8JYI1"/>
<dbReference type="Gene3D" id="2.130.10.10">
    <property type="entry name" value="YVTN repeat-like/Quinoprotein amine dehydrogenase"/>
    <property type="match status" value="2"/>
</dbReference>
<reference evidence="4" key="3">
    <citation type="submission" date="2024-01" db="EMBL/GenBank/DDBJ databases">
        <authorList>
            <person name="Coelho M.A."/>
            <person name="David-Palma M."/>
            <person name="Shea T."/>
            <person name="Sun S."/>
            <person name="Cuomo C.A."/>
            <person name="Heitman J."/>
        </authorList>
    </citation>
    <scope>NUCLEOTIDE SEQUENCE</scope>
    <source>
        <strain evidence="4">CBS 7841</strain>
    </source>
</reference>
<feature type="region of interest" description="Disordered" evidence="3">
    <location>
        <begin position="454"/>
        <end position="476"/>
    </location>
</feature>
<dbReference type="InterPro" id="IPR001680">
    <property type="entry name" value="WD40_rpt"/>
</dbReference>
<name>A0AAJ8JYI1_9TREE</name>
<evidence type="ECO:0000256" key="3">
    <source>
        <dbReference type="SAM" id="MobiDB-lite"/>
    </source>
</evidence>
<dbReference type="GO" id="GO:0080008">
    <property type="term" value="C:Cul4-RING E3 ubiquitin ligase complex"/>
    <property type="evidence" value="ECO:0007669"/>
    <property type="project" value="TreeGrafter"/>
</dbReference>
<evidence type="ECO:0000313" key="4">
    <source>
        <dbReference type="EMBL" id="WVN90687.1"/>
    </source>
</evidence>
<dbReference type="SMART" id="SM00320">
    <property type="entry name" value="WD40"/>
    <property type="match status" value="4"/>
</dbReference>
<dbReference type="EMBL" id="CP143791">
    <property type="protein sequence ID" value="WVN90687.1"/>
    <property type="molecule type" value="Genomic_DNA"/>
</dbReference>
<keyword evidence="5" id="KW-1185">Reference proteome</keyword>
<dbReference type="InterPro" id="IPR015943">
    <property type="entry name" value="WD40/YVTN_repeat-like_dom_sf"/>
</dbReference>
<dbReference type="GeneID" id="91090137"/>
<dbReference type="PANTHER" id="PTHR15574">
    <property type="entry name" value="WD REPEAT DOMAIN-CONTAINING FAMILY"/>
    <property type="match status" value="1"/>
</dbReference>
<feature type="region of interest" description="Disordered" evidence="3">
    <location>
        <begin position="506"/>
        <end position="525"/>
    </location>
</feature>
<feature type="compositionally biased region" description="Acidic residues" evidence="3">
    <location>
        <begin position="513"/>
        <end position="525"/>
    </location>
</feature>
<dbReference type="InterPro" id="IPR036322">
    <property type="entry name" value="WD40_repeat_dom_sf"/>
</dbReference>
<gene>
    <name evidence="4" type="ORF">L203_105929</name>
</gene>
<dbReference type="InterPro" id="IPR045151">
    <property type="entry name" value="DCAF8"/>
</dbReference>
<evidence type="ECO:0000256" key="2">
    <source>
        <dbReference type="ARBA" id="ARBA00022737"/>
    </source>
</evidence>
<dbReference type="SUPFAM" id="SSF50978">
    <property type="entry name" value="WD40 repeat-like"/>
    <property type="match status" value="1"/>
</dbReference>
<accession>A0AAJ8JYI1</accession>
<feature type="compositionally biased region" description="Basic and acidic residues" evidence="3">
    <location>
        <begin position="379"/>
        <end position="396"/>
    </location>
</feature>
<feature type="region of interest" description="Disordered" evidence="3">
    <location>
        <begin position="291"/>
        <end position="396"/>
    </location>
</feature>
<organism evidence="4 5">
    <name type="scientific">Cryptococcus depauperatus CBS 7841</name>
    <dbReference type="NCBI Taxonomy" id="1295531"/>
    <lineage>
        <taxon>Eukaryota</taxon>
        <taxon>Fungi</taxon>
        <taxon>Dikarya</taxon>
        <taxon>Basidiomycota</taxon>
        <taxon>Agaricomycotina</taxon>
        <taxon>Tremellomycetes</taxon>
        <taxon>Tremellales</taxon>
        <taxon>Cryptococcaceae</taxon>
        <taxon>Cryptococcus</taxon>
    </lineage>
</organism>
<dbReference type="GO" id="GO:0045717">
    <property type="term" value="P:negative regulation of fatty acid biosynthetic process"/>
    <property type="evidence" value="ECO:0007669"/>
    <property type="project" value="TreeGrafter"/>
</dbReference>
<evidence type="ECO:0000313" key="5">
    <source>
        <dbReference type="Proteomes" id="UP000094043"/>
    </source>
</evidence>
<feature type="compositionally biased region" description="Basic and acidic residues" evidence="3">
    <location>
        <begin position="352"/>
        <end position="364"/>
    </location>
</feature>
<feature type="compositionally biased region" description="Low complexity" evidence="3">
    <location>
        <begin position="365"/>
        <end position="376"/>
    </location>
</feature>
<dbReference type="KEGG" id="cdep:91090137"/>
<evidence type="ECO:0000256" key="1">
    <source>
        <dbReference type="ARBA" id="ARBA00022574"/>
    </source>
</evidence>
<dbReference type="GO" id="GO:0005737">
    <property type="term" value="C:cytoplasm"/>
    <property type="evidence" value="ECO:0007669"/>
    <property type="project" value="TreeGrafter"/>
</dbReference>
<reference evidence="4" key="2">
    <citation type="journal article" date="2022" name="Elife">
        <title>Obligate sexual reproduction of a homothallic fungus closely related to the Cryptococcus pathogenic species complex.</title>
        <authorList>
            <person name="Passer A.R."/>
            <person name="Clancey S.A."/>
            <person name="Shea T."/>
            <person name="David-Palma M."/>
            <person name="Averette A.F."/>
            <person name="Boekhout T."/>
            <person name="Porcel B.M."/>
            <person name="Nowrousian M."/>
            <person name="Cuomo C.A."/>
            <person name="Sun S."/>
            <person name="Heitman J."/>
            <person name="Coelho M.A."/>
        </authorList>
    </citation>
    <scope>NUCLEOTIDE SEQUENCE</scope>
    <source>
        <strain evidence="4">CBS 7841</strain>
    </source>
</reference>
<keyword evidence="1" id="KW-0853">WD repeat</keyword>
<protein>
    <recommendedName>
        <fullName evidence="6">WD40 repeat-like protein</fullName>
    </recommendedName>
</protein>
<dbReference type="RefSeq" id="XP_066071387.1">
    <property type="nucleotide sequence ID" value="XM_066215290.1"/>
</dbReference>